<dbReference type="EMBL" id="MN577569">
    <property type="protein sequence ID" value="QGT50392.1"/>
    <property type="molecule type" value="Genomic_DNA"/>
</dbReference>
<accession>A0A650ELS7</accession>
<proteinExistence type="predicted"/>
<dbReference type="InterPro" id="IPR024952">
    <property type="entry name" value="LPP20-like_dom"/>
</dbReference>
<dbReference type="AlphaFoldDB" id="A0A650ELS7"/>
<dbReference type="Pfam" id="PF02169">
    <property type="entry name" value="LPP20"/>
    <property type="match status" value="1"/>
</dbReference>
<evidence type="ECO:0000313" key="2">
    <source>
        <dbReference type="EMBL" id="QGT50392.1"/>
    </source>
</evidence>
<reference evidence="2" key="1">
    <citation type="journal article" date="2020" name="J. ISSAAS">
        <title>Lactobacilli and other gastrointestinal microbiota of Peromyscus leucopus, reservoir host for agents of Lyme disease and other zoonoses in North America.</title>
        <authorList>
            <person name="Milovic A."/>
            <person name="Bassam K."/>
            <person name="Shao H."/>
            <person name="Chatzistamou I."/>
            <person name="Tufts D.M."/>
            <person name="Diuk-Wasser M."/>
            <person name="Barbour A.G."/>
        </authorList>
    </citation>
    <scope>NUCLEOTIDE SEQUENCE</scope>
    <source>
        <strain evidence="2">LL4</strain>
    </source>
</reference>
<feature type="domain" description="Lipoprotein LPP20-like" evidence="1">
    <location>
        <begin position="29"/>
        <end position="122"/>
    </location>
</feature>
<dbReference type="PROSITE" id="PS51257">
    <property type="entry name" value="PROKAR_LIPOPROTEIN"/>
    <property type="match status" value="1"/>
</dbReference>
<evidence type="ECO:0000259" key="1">
    <source>
        <dbReference type="Pfam" id="PF02169"/>
    </source>
</evidence>
<organism evidence="2">
    <name type="scientific">uncultured Helicobacter sp</name>
    <dbReference type="NCBI Taxonomy" id="175537"/>
    <lineage>
        <taxon>Bacteria</taxon>
        <taxon>Pseudomonadati</taxon>
        <taxon>Campylobacterota</taxon>
        <taxon>Epsilonproteobacteria</taxon>
        <taxon>Campylobacterales</taxon>
        <taxon>Helicobacteraceae</taxon>
        <taxon>Helicobacter</taxon>
        <taxon>environmental samples</taxon>
    </lineage>
</organism>
<sequence>MNHLCKIGLLIFTIFLWGGCLGSSSLTPPSWFATTPKDDSLFVGFGNAKTLDAAKANALSDIITQINVSVQSQFSLNTQRQNSNIEYHSSNDVWLDSSNIEIGSVQYTKNEFKNNLYYVQAQIPKTALIKQFQTKFNNLYNMLNASKIGQCQALSAKEFALLSQNIENLQLYALYLETLNQSTKDLSKFENLLAQNSPLPQAKLLINSNDTSSVIKEMIKNDMIKEYGHFYAIDANAKNTLKNDVIISTNGKEVRIEVTLTILDCKNNPSFSTRVTHTHSASKQYDALRFASQRVSVQLYKQIQEWIER</sequence>
<gene>
    <name evidence="2" type="ORF">Helico5904_0640</name>
</gene>
<protein>
    <recommendedName>
        <fullName evidence="1">Lipoprotein LPP20-like domain-containing protein</fullName>
    </recommendedName>
</protein>
<dbReference type="Gene3D" id="3.30.160.710">
    <property type="match status" value="1"/>
</dbReference>
<dbReference type="Gene3D" id="3.10.28.20">
    <property type="entry name" value="Acetamidase/Formamidase-like domains"/>
    <property type="match status" value="1"/>
</dbReference>
<name>A0A650ELS7_9HELI</name>